<protein>
    <submittedName>
        <fullName evidence="1">Uncharacterized protein</fullName>
    </submittedName>
</protein>
<organism evidence="1">
    <name type="scientific">Anguilla anguilla</name>
    <name type="common">European freshwater eel</name>
    <name type="synonym">Muraena anguilla</name>
    <dbReference type="NCBI Taxonomy" id="7936"/>
    <lineage>
        <taxon>Eukaryota</taxon>
        <taxon>Metazoa</taxon>
        <taxon>Chordata</taxon>
        <taxon>Craniata</taxon>
        <taxon>Vertebrata</taxon>
        <taxon>Euteleostomi</taxon>
        <taxon>Actinopterygii</taxon>
        <taxon>Neopterygii</taxon>
        <taxon>Teleostei</taxon>
        <taxon>Anguilliformes</taxon>
        <taxon>Anguillidae</taxon>
        <taxon>Anguilla</taxon>
    </lineage>
</organism>
<reference evidence="1" key="1">
    <citation type="submission" date="2014-11" db="EMBL/GenBank/DDBJ databases">
        <authorList>
            <person name="Amaro Gonzalez C."/>
        </authorList>
    </citation>
    <scope>NUCLEOTIDE SEQUENCE</scope>
</reference>
<proteinExistence type="predicted"/>
<name>A0A0E9TPW3_ANGAN</name>
<accession>A0A0E9TPW3</accession>
<evidence type="ECO:0000313" key="1">
    <source>
        <dbReference type="EMBL" id="JAH55626.1"/>
    </source>
</evidence>
<sequence>MGGATRRSRRPRVTQAVTGARFNGCSKKKISLIVNSFFIWENLRKWFSALS</sequence>
<dbReference type="AlphaFoldDB" id="A0A0E9TPW3"/>
<dbReference type="EMBL" id="GBXM01052951">
    <property type="protein sequence ID" value="JAH55626.1"/>
    <property type="molecule type" value="Transcribed_RNA"/>
</dbReference>
<reference evidence="1" key="2">
    <citation type="journal article" date="2015" name="Fish Shellfish Immunol.">
        <title>Early steps in the European eel (Anguilla anguilla)-Vibrio vulnificus interaction in the gills: Role of the RtxA13 toxin.</title>
        <authorList>
            <person name="Callol A."/>
            <person name="Pajuelo D."/>
            <person name="Ebbesson L."/>
            <person name="Teles M."/>
            <person name="MacKenzie S."/>
            <person name="Amaro C."/>
        </authorList>
    </citation>
    <scope>NUCLEOTIDE SEQUENCE</scope>
</reference>